<organism evidence="1 2">
    <name type="scientific">Lophiotrema nucula</name>
    <dbReference type="NCBI Taxonomy" id="690887"/>
    <lineage>
        <taxon>Eukaryota</taxon>
        <taxon>Fungi</taxon>
        <taxon>Dikarya</taxon>
        <taxon>Ascomycota</taxon>
        <taxon>Pezizomycotina</taxon>
        <taxon>Dothideomycetes</taxon>
        <taxon>Pleosporomycetidae</taxon>
        <taxon>Pleosporales</taxon>
        <taxon>Lophiotremataceae</taxon>
        <taxon>Lophiotrema</taxon>
    </lineage>
</organism>
<dbReference type="AlphaFoldDB" id="A0A6A5ZE73"/>
<proteinExistence type="predicted"/>
<dbReference type="EMBL" id="ML977318">
    <property type="protein sequence ID" value="KAF2117505.1"/>
    <property type="molecule type" value="Genomic_DNA"/>
</dbReference>
<protein>
    <submittedName>
        <fullName evidence="1">Uncharacterized protein</fullName>
    </submittedName>
</protein>
<dbReference type="Proteomes" id="UP000799770">
    <property type="component" value="Unassembled WGS sequence"/>
</dbReference>
<evidence type="ECO:0000313" key="1">
    <source>
        <dbReference type="EMBL" id="KAF2117505.1"/>
    </source>
</evidence>
<keyword evidence="2" id="KW-1185">Reference proteome</keyword>
<accession>A0A6A5ZE73</accession>
<evidence type="ECO:0000313" key="2">
    <source>
        <dbReference type="Proteomes" id="UP000799770"/>
    </source>
</evidence>
<name>A0A6A5ZE73_9PLEO</name>
<reference evidence="1" key="1">
    <citation type="journal article" date="2020" name="Stud. Mycol.">
        <title>101 Dothideomycetes genomes: a test case for predicting lifestyles and emergence of pathogens.</title>
        <authorList>
            <person name="Haridas S."/>
            <person name="Albert R."/>
            <person name="Binder M."/>
            <person name="Bloem J."/>
            <person name="Labutti K."/>
            <person name="Salamov A."/>
            <person name="Andreopoulos B."/>
            <person name="Baker S."/>
            <person name="Barry K."/>
            <person name="Bills G."/>
            <person name="Bluhm B."/>
            <person name="Cannon C."/>
            <person name="Castanera R."/>
            <person name="Culley D."/>
            <person name="Daum C."/>
            <person name="Ezra D."/>
            <person name="Gonzalez J."/>
            <person name="Henrissat B."/>
            <person name="Kuo A."/>
            <person name="Liang C."/>
            <person name="Lipzen A."/>
            <person name="Lutzoni F."/>
            <person name="Magnuson J."/>
            <person name="Mondo S."/>
            <person name="Nolan M."/>
            <person name="Ohm R."/>
            <person name="Pangilinan J."/>
            <person name="Park H.-J."/>
            <person name="Ramirez L."/>
            <person name="Alfaro M."/>
            <person name="Sun H."/>
            <person name="Tritt A."/>
            <person name="Yoshinaga Y."/>
            <person name="Zwiers L.-H."/>
            <person name="Turgeon B."/>
            <person name="Goodwin S."/>
            <person name="Spatafora J."/>
            <person name="Crous P."/>
            <person name="Grigoriev I."/>
        </authorList>
    </citation>
    <scope>NUCLEOTIDE SEQUENCE</scope>
    <source>
        <strain evidence="1">CBS 627.86</strain>
    </source>
</reference>
<sequence>MGCERVVKDVTTRFLVGMNDCLELWTWVDGSNEDVHETHCLFVRNFERVLVNFLNCRRRRVPPPQIRHRRSTGHSFSRHVTLAHLQLAIQYGTHDTCVEKTSSRSYPAPAMAPALSTLGQISHPLYQNIETRSIRPIFSSPSTGGCQWSELSILSSTLLLETM</sequence>
<gene>
    <name evidence="1" type="ORF">BDV96DRAFT_393294</name>
</gene>